<dbReference type="InterPro" id="IPR052922">
    <property type="entry name" value="Cytidylate_Kinase-2"/>
</dbReference>
<sequence length="188" mass="23170">MRYQGKEYNRIILVGNSGSGKSWTAERMEKITGMPVIYLDKECWQSGWKYPPKEEWEAKNRDFVTGDSWIIDGNHRETMEMRFQRAELILFFDINPVLCMWRVWRRHGRKRTDLAEGMEKEEKRDRMFYKLLAYIWTSHRKRREYIWSLYEKYPSRMISFRRTGQIREFLEDIEKENNRTTKKENYIP</sequence>
<dbReference type="InterPro" id="IPR027417">
    <property type="entry name" value="P-loop_NTPase"/>
</dbReference>
<reference evidence="1" key="1">
    <citation type="journal article" date="2021" name="PeerJ">
        <title>Extensive microbial diversity within the chicken gut microbiome revealed by metagenomics and culture.</title>
        <authorList>
            <person name="Gilroy R."/>
            <person name="Ravi A."/>
            <person name="Getino M."/>
            <person name="Pursley I."/>
            <person name="Horton D.L."/>
            <person name="Alikhan N.F."/>
            <person name="Baker D."/>
            <person name="Gharbi K."/>
            <person name="Hall N."/>
            <person name="Watson M."/>
            <person name="Adriaenssens E.M."/>
            <person name="Foster-Nyarko E."/>
            <person name="Jarju S."/>
            <person name="Secka A."/>
            <person name="Antonio M."/>
            <person name="Oren A."/>
            <person name="Chaudhuri R.R."/>
            <person name="La Ragione R."/>
            <person name="Hildebrand F."/>
            <person name="Pallen M.J."/>
        </authorList>
    </citation>
    <scope>NUCLEOTIDE SEQUENCE</scope>
    <source>
        <strain evidence="1">ChiSxjej3B15-24422</strain>
    </source>
</reference>
<dbReference type="Proteomes" id="UP000824007">
    <property type="component" value="Unassembled WGS sequence"/>
</dbReference>
<name>A0A9D1YRH4_9FIRM</name>
<evidence type="ECO:0008006" key="3">
    <source>
        <dbReference type="Google" id="ProtNLM"/>
    </source>
</evidence>
<dbReference type="PANTHER" id="PTHR37816:SF1">
    <property type="entry name" value="TOXIN"/>
    <property type="match status" value="1"/>
</dbReference>
<dbReference type="EMBL" id="DXDD01000163">
    <property type="protein sequence ID" value="HIY61589.1"/>
    <property type="molecule type" value="Genomic_DNA"/>
</dbReference>
<gene>
    <name evidence="1" type="ORF">H9831_13065</name>
</gene>
<evidence type="ECO:0000313" key="2">
    <source>
        <dbReference type="Proteomes" id="UP000824007"/>
    </source>
</evidence>
<dbReference type="SUPFAM" id="SSF52540">
    <property type="entry name" value="P-loop containing nucleoside triphosphate hydrolases"/>
    <property type="match status" value="1"/>
</dbReference>
<evidence type="ECO:0000313" key="1">
    <source>
        <dbReference type="EMBL" id="HIY61589.1"/>
    </source>
</evidence>
<accession>A0A9D1YRH4</accession>
<proteinExistence type="predicted"/>
<organism evidence="1 2">
    <name type="scientific">Candidatus Eisenbergiella pullistercoris</name>
    <dbReference type="NCBI Taxonomy" id="2838555"/>
    <lineage>
        <taxon>Bacteria</taxon>
        <taxon>Bacillati</taxon>
        <taxon>Bacillota</taxon>
        <taxon>Clostridia</taxon>
        <taxon>Lachnospirales</taxon>
        <taxon>Lachnospiraceae</taxon>
        <taxon>Eisenbergiella</taxon>
    </lineage>
</organism>
<dbReference type="PANTHER" id="PTHR37816">
    <property type="entry name" value="YALI0E33011P"/>
    <property type="match status" value="1"/>
</dbReference>
<dbReference type="AlphaFoldDB" id="A0A9D1YRH4"/>
<protein>
    <recommendedName>
        <fullName evidence="3">Topology modulation protein</fullName>
    </recommendedName>
</protein>
<reference evidence="1" key="2">
    <citation type="submission" date="2021-04" db="EMBL/GenBank/DDBJ databases">
        <authorList>
            <person name="Gilroy R."/>
        </authorList>
    </citation>
    <scope>NUCLEOTIDE SEQUENCE</scope>
    <source>
        <strain evidence="1">ChiSxjej3B15-24422</strain>
    </source>
</reference>
<comment type="caution">
    <text evidence="1">The sequence shown here is derived from an EMBL/GenBank/DDBJ whole genome shotgun (WGS) entry which is preliminary data.</text>
</comment>
<dbReference type="Gene3D" id="3.40.50.300">
    <property type="entry name" value="P-loop containing nucleotide triphosphate hydrolases"/>
    <property type="match status" value="1"/>
</dbReference>